<keyword evidence="2" id="KW-1185">Reference proteome</keyword>
<protein>
    <recommendedName>
        <fullName evidence="3">GntR family transcriptional regulator</fullName>
    </recommendedName>
</protein>
<reference evidence="1 2" key="1">
    <citation type="submission" date="2019-02" db="EMBL/GenBank/DDBJ databases">
        <title>Deep-cultivation of Planctomycetes and their phenomic and genomic characterization uncovers novel biology.</title>
        <authorList>
            <person name="Wiegand S."/>
            <person name="Jogler M."/>
            <person name="Boedeker C."/>
            <person name="Pinto D."/>
            <person name="Vollmers J."/>
            <person name="Rivas-Marin E."/>
            <person name="Kohn T."/>
            <person name="Peeters S.H."/>
            <person name="Heuer A."/>
            <person name="Rast P."/>
            <person name="Oberbeckmann S."/>
            <person name="Bunk B."/>
            <person name="Jeske O."/>
            <person name="Meyerdierks A."/>
            <person name="Storesund J.E."/>
            <person name="Kallscheuer N."/>
            <person name="Luecker S."/>
            <person name="Lage O.M."/>
            <person name="Pohl T."/>
            <person name="Merkel B.J."/>
            <person name="Hornburger P."/>
            <person name="Mueller R.-W."/>
            <person name="Bruemmer F."/>
            <person name="Labrenz M."/>
            <person name="Spormann A.M."/>
            <person name="Op den Camp H."/>
            <person name="Overmann J."/>
            <person name="Amann R."/>
            <person name="Jetten M.S.M."/>
            <person name="Mascher T."/>
            <person name="Medema M.H."/>
            <person name="Devos D.P."/>
            <person name="Kaster A.-K."/>
            <person name="Ovreas L."/>
            <person name="Rohde M."/>
            <person name="Galperin M.Y."/>
            <person name="Jogler C."/>
        </authorList>
    </citation>
    <scope>NUCLEOTIDE SEQUENCE [LARGE SCALE GENOMIC DNA]</scope>
    <source>
        <strain evidence="1 2">ETA_A8</strain>
    </source>
</reference>
<dbReference type="Proteomes" id="UP000315017">
    <property type="component" value="Chromosome"/>
</dbReference>
<sequence>MYLTLEADLNFPMPSIYQIAAQLRAMYDGRTPVKAAALAKSYELAEGAIAQVLRRAEQFELVRNIPGQGWIPL</sequence>
<gene>
    <name evidence="1" type="ORF">ETAA8_57640</name>
</gene>
<dbReference type="EMBL" id="CP036274">
    <property type="protein sequence ID" value="QDU30618.1"/>
    <property type="molecule type" value="Genomic_DNA"/>
</dbReference>
<dbReference type="AlphaFoldDB" id="A0A517YK63"/>
<dbReference type="KEGG" id="aagg:ETAA8_57640"/>
<dbReference type="RefSeq" id="WP_145096402.1">
    <property type="nucleotide sequence ID" value="NZ_CP036274.1"/>
</dbReference>
<evidence type="ECO:0000313" key="2">
    <source>
        <dbReference type="Proteomes" id="UP000315017"/>
    </source>
</evidence>
<evidence type="ECO:0008006" key="3">
    <source>
        <dbReference type="Google" id="ProtNLM"/>
    </source>
</evidence>
<organism evidence="1 2">
    <name type="scientific">Anatilimnocola aggregata</name>
    <dbReference type="NCBI Taxonomy" id="2528021"/>
    <lineage>
        <taxon>Bacteria</taxon>
        <taxon>Pseudomonadati</taxon>
        <taxon>Planctomycetota</taxon>
        <taxon>Planctomycetia</taxon>
        <taxon>Pirellulales</taxon>
        <taxon>Pirellulaceae</taxon>
        <taxon>Anatilimnocola</taxon>
    </lineage>
</organism>
<evidence type="ECO:0000313" key="1">
    <source>
        <dbReference type="EMBL" id="QDU30618.1"/>
    </source>
</evidence>
<accession>A0A517YK63</accession>
<proteinExistence type="predicted"/>
<name>A0A517YK63_9BACT</name>